<keyword evidence="7" id="KW-0067">ATP-binding</keyword>
<proteinExistence type="predicted"/>
<dbReference type="GO" id="GO:0005524">
    <property type="term" value="F:ATP binding"/>
    <property type="evidence" value="ECO:0007669"/>
    <property type="project" value="UniProtKB-KW"/>
</dbReference>
<dbReference type="GO" id="GO:0046872">
    <property type="term" value="F:metal ion binding"/>
    <property type="evidence" value="ECO:0007669"/>
    <property type="project" value="UniProtKB-KW"/>
</dbReference>
<dbReference type="Proteomes" id="UP000243525">
    <property type="component" value="Unassembled WGS sequence"/>
</dbReference>
<keyword evidence="2" id="KW-0444">Lipid biosynthesis</keyword>
<keyword evidence="4" id="KW-0479">Metal-binding</keyword>
<evidence type="ECO:0000256" key="9">
    <source>
        <dbReference type="ARBA" id="ARBA00023098"/>
    </source>
</evidence>
<evidence type="ECO:0000259" key="12">
    <source>
        <dbReference type="PROSITE" id="PS50146"/>
    </source>
</evidence>
<dbReference type="InterPro" id="IPR001206">
    <property type="entry name" value="Diacylglycerol_kinase_cat_dom"/>
</dbReference>
<dbReference type="NCBIfam" id="TIGR00147">
    <property type="entry name" value="YegS/Rv2252/BmrU family lipid kinase"/>
    <property type="match status" value="1"/>
</dbReference>
<keyword evidence="11" id="KW-1208">Phospholipid metabolism</keyword>
<evidence type="ECO:0000256" key="6">
    <source>
        <dbReference type="ARBA" id="ARBA00022777"/>
    </source>
</evidence>
<dbReference type="SUPFAM" id="SSF111331">
    <property type="entry name" value="NAD kinase/diacylglycerol kinase-like"/>
    <property type="match status" value="1"/>
</dbReference>
<keyword evidence="3" id="KW-0808">Transferase</keyword>
<dbReference type="EMBL" id="QAAD01000007">
    <property type="protein sequence ID" value="PTN08672.1"/>
    <property type="molecule type" value="Genomic_DNA"/>
</dbReference>
<comment type="cofactor">
    <cofactor evidence="1">
        <name>Mg(2+)</name>
        <dbReference type="ChEBI" id="CHEBI:18420"/>
    </cofactor>
</comment>
<dbReference type="InterPro" id="IPR016064">
    <property type="entry name" value="NAD/diacylglycerol_kinase_sf"/>
</dbReference>
<evidence type="ECO:0000256" key="10">
    <source>
        <dbReference type="ARBA" id="ARBA00023209"/>
    </source>
</evidence>
<dbReference type="Pfam" id="PF00781">
    <property type="entry name" value="DAGK_cat"/>
    <property type="match status" value="1"/>
</dbReference>
<dbReference type="GO" id="GO:0005886">
    <property type="term" value="C:plasma membrane"/>
    <property type="evidence" value="ECO:0007669"/>
    <property type="project" value="TreeGrafter"/>
</dbReference>
<comment type="caution">
    <text evidence="13">The sequence shown here is derived from an EMBL/GenBank/DDBJ whole genome shotgun (WGS) entry which is preliminary data.</text>
</comment>
<dbReference type="Gene3D" id="3.40.50.10330">
    <property type="entry name" value="Probable inorganic polyphosphate/atp-NAD kinase, domain 1"/>
    <property type="match status" value="1"/>
</dbReference>
<evidence type="ECO:0000256" key="2">
    <source>
        <dbReference type="ARBA" id="ARBA00022516"/>
    </source>
</evidence>
<dbReference type="AlphaFoldDB" id="A0A2T5C1T6"/>
<keyword evidence="8" id="KW-0460">Magnesium</keyword>
<keyword evidence="10" id="KW-0594">Phospholipid biosynthesis</keyword>
<feature type="domain" description="DAGKc" evidence="12">
    <location>
        <begin position="1"/>
        <end position="130"/>
    </location>
</feature>
<dbReference type="Pfam" id="PF19279">
    <property type="entry name" value="YegS_C"/>
    <property type="match status" value="1"/>
</dbReference>
<evidence type="ECO:0000313" key="14">
    <source>
        <dbReference type="Proteomes" id="UP000243525"/>
    </source>
</evidence>
<dbReference type="PANTHER" id="PTHR12358">
    <property type="entry name" value="SPHINGOSINE KINASE"/>
    <property type="match status" value="1"/>
</dbReference>
<evidence type="ECO:0000256" key="8">
    <source>
        <dbReference type="ARBA" id="ARBA00022842"/>
    </source>
</evidence>
<name>A0A2T5C1T6_9BACT</name>
<dbReference type="GO" id="GO:0016301">
    <property type="term" value="F:kinase activity"/>
    <property type="evidence" value="ECO:0007669"/>
    <property type="project" value="UniProtKB-KW"/>
</dbReference>
<protein>
    <submittedName>
        <fullName evidence="13">YegS/Rv2252/BmrU family lipid kinase</fullName>
    </submittedName>
</protein>
<accession>A0A2T5C1T6</accession>
<gene>
    <name evidence="13" type="ORF">C8N47_10727</name>
</gene>
<dbReference type="InterPro" id="IPR050187">
    <property type="entry name" value="Lipid_Phosphate_FormReg"/>
</dbReference>
<evidence type="ECO:0000313" key="13">
    <source>
        <dbReference type="EMBL" id="PTN08672.1"/>
    </source>
</evidence>
<dbReference type="SMART" id="SM00046">
    <property type="entry name" value="DAGKc"/>
    <property type="match status" value="1"/>
</dbReference>
<evidence type="ECO:0000256" key="3">
    <source>
        <dbReference type="ARBA" id="ARBA00022679"/>
    </source>
</evidence>
<evidence type="ECO:0000256" key="5">
    <source>
        <dbReference type="ARBA" id="ARBA00022741"/>
    </source>
</evidence>
<evidence type="ECO:0000256" key="7">
    <source>
        <dbReference type="ARBA" id="ARBA00022840"/>
    </source>
</evidence>
<evidence type="ECO:0000256" key="1">
    <source>
        <dbReference type="ARBA" id="ARBA00001946"/>
    </source>
</evidence>
<organism evidence="13 14">
    <name type="scientific">Mangrovibacterium marinum</name>
    <dbReference type="NCBI Taxonomy" id="1639118"/>
    <lineage>
        <taxon>Bacteria</taxon>
        <taxon>Pseudomonadati</taxon>
        <taxon>Bacteroidota</taxon>
        <taxon>Bacteroidia</taxon>
        <taxon>Marinilabiliales</taxon>
        <taxon>Prolixibacteraceae</taxon>
        <taxon>Mangrovibacterium</taxon>
    </lineage>
</organism>
<dbReference type="InterPro" id="IPR017438">
    <property type="entry name" value="ATP-NAD_kinase_N"/>
</dbReference>
<evidence type="ECO:0000256" key="11">
    <source>
        <dbReference type="ARBA" id="ARBA00023264"/>
    </source>
</evidence>
<dbReference type="Gene3D" id="2.60.200.40">
    <property type="match status" value="1"/>
</dbReference>
<evidence type="ECO:0000256" key="4">
    <source>
        <dbReference type="ARBA" id="ARBA00022723"/>
    </source>
</evidence>
<dbReference type="InterPro" id="IPR045540">
    <property type="entry name" value="YegS/DAGK_C"/>
</dbReference>
<sequence>MKRTYQFIVNPVAGPKNNVRYFKALKAVLNQRGIAFDSQKTKRAGHATELVKKLLGQQTGIIVSVGGDGTFNEAASALVGTDQQMAHIPRGSGNGLARMLKIPNKIDRIGDYLEWGKAKAIDVGKIGNHNFFCTCGFGFDALIAHHFDGSEKRGLKGYVHYVAKSFFRFKGVEAQFALDGKAYQGRYFTVTIANANQYGNDAFIAPSAELEDGLLNVTMIKPFPVWYAPVLAVALFGNWIDKARYVETCKVREVEIRSLSQPYFHADGDVYQLQLPAKITVQPQALNLLVPSL</sequence>
<dbReference type="InterPro" id="IPR005218">
    <property type="entry name" value="Diacylglycerol/lipid_kinase"/>
</dbReference>
<reference evidence="13 14" key="1">
    <citation type="submission" date="2018-04" db="EMBL/GenBank/DDBJ databases">
        <title>Genomic Encyclopedia of Archaeal and Bacterial Type Strains, Phase II (KMG-II): from individual species to whole genera.</title>
        <authorList>
            <person name="Goeker M."/>
        </authorList>
    </citation>
    <scope>NUCLEOTIDE SEQUENCE [LARGE SCALE GENOMIC DNA]</scope>
    <source>
        <strain evidence="13 14">DSM 28823</strain>
    </source>
</reference>
<keyword evidence="5" id="KW-0547">Nucleotide-binding</keyword>
<dbReference type="RefSeq" id="WP_107822068.1">
    <property type="nucleotide sequence ID" value="NZ_OY782574.1"/>
</dbReference>
<dbReference type="GO" id="GO:0008654">
    <property type="term" value="P:phospholipid biosynthetic process"/>
    <property type="evidence" value="ECO:0007669"/>
    <property type="project" value="UniProtKB-KW"/>
</dbReference>
<dbReference type="OrthoDB" id="9786026at2"/>
<dbReference type="PROSITE" id="PS50146">
    <property type="entry name" value="DAGK"/>
    <property type="match status" value="1"/>
</dbReference>
<dbReference type="PANTHER" id="PTHR12358:SF106">
    <property type="entry name" value="LIPID KINASE YEGS"/>
    <property type="match status" value="1"/>
</dbReference>
<keyword evidence="6 13" id="KW-0418">Kinase</keyword>
<keyword evidence="9" id="KW-0443">Lipid metabolism</keyword>
<keyword evidence="14" id="KW-1185">Reference proteome</keyword>